<dbReference type="SUPFAM" id="SSF46785">
    <property type="entry name" value="Winged helix' DNA-binding domain"/>
    <property type="match status" value="1"/>
</dbReference>
<evidence type="ECO:0000256" key="7">
    <source>
        <dbReference type="ARBA" id="ARBA00022833"/>
    </source>
</evidence>
<keyword evidence="7" id="KW-0862">Zinc</keyword>
<dbReference type="GO" id="GO:0008270">
    <property type="term" value="F:zinc ion binding"/>
    <property type="evidence" value="ECO:0007669"/>
    <property type="project" value="UniProtKB-KW"/>
</dbReference>
<gene>
    <name evidence="13" type="ORF">RHTO0S_19e01090g</name>
</gene>
<dbReference type="OrthoDB" id="271448at2759"/>
<dbReference type="InterPro" id="IPR036390">
    <property type="entry name" value="WH_DNA-bd_sf"/>
</dbReference>
<keyword evidence="8 9" id="KW-0653">Protein transport</keyword>
<comment type="similarity">
    <text evidence="1 9">Belongs to the VPS36 family.</text>
</comment>
<feature type="region of interest" description="Disordered" evidence="11">
    <location>
        <begin position="246"/>
        <end position="274"/>
    </location>
</feature>
<dbReference type="GO" id="GO:0043328">
    <property type="term" value="P:protein transport to vacuole involved in ubiquitin-dependent protein catabolic process via the multivesicular body sorting pathway"/>
    <property type="evidence" value="ECO:0007669"/>
    <property type="project" value="UniProtKB-UniRule"/>
</dbReference>
<evidence type="ECO:0000256" key="2">
    <source>
        <dbReference type="ARBA" id="ARBA00017953"/>
    </source>
</evidence>
<feature type="region of interest" description="Disordered" evidence="11">
    <location>
        <begin position="177"/>
        <end position="212"/>
    </location>
</feature>
<comment type="function">
    <text evidence="9">Component of the ESCRT-II complex (endosomal sorting complex required for transport II), which is required for multivesicular body (MVB) formation and sorting of endosomal cargo proteins into MVBs.</text>
</comment>
<evidence type="ECO:0000256" key="3">
    <source>
        <dbReference type="ARBA" id="ARBA00022448"/>
    </source>
</evidence>
<dbReference type="PANTHER" id="PTHR13128:SF12">
    <property type="entry name" value="VACUOLAR PROTEIN-SORTING-ASSOCIATED PROTEIN 36"/>
    <property type="match status" value="1"/>
</dbReference>
<dbReference type="Gene3D" id="2.30.29.30">
    <property type="entry name" value="Pleckstrin-homology domain (PH domain)/Phosphotyrosine-binding domain (PTB)"/>
    <property type="match status" value="2"/>
</dbReference>
<evidence type="ECO:0000256" key="8">
    <source>
        <dbReference type="ARBA" id="ARBA00022927"/>
    </source>
</evidence>
<feature type="domain" description="GLUE N-terminal" evidence="12">
    <location>
        <begin position="8"/>
        <end position="310"/>
    </location>
</feature>
<dbReference type="InterPro" id="IPR040608">
    <property type="entry name" value="Snf8/Vps36"/>
</dbReference>
<dbReference type="AlphaFoldDB" id="A0A061BH07"/>
<dbReference type="SMART" id="SM00547">
    <property type="entry name" value="ZnF_RBZ"/>
    <property type="match status" value="2"/>
</dbReference>
<dbReference type="InterPro" id="IPR011993">
    <property type="entry name" value="PH-like_dom_sf"/>
</dbReference>
<dbReference type="GO" id="GO:0032266">
    <property type="term" value="F:phosphatidylinositol-3-phosphate binding"/>
    <property type="evidence" value="ECO:0007669"/>
    <property type="project" value="UniProtKB-UniRule"/>
</dbReference>
<dbReference type="EMBL" id="LK052954">
    <property type="protein sequence ID" value="CDR48629.1"/>
    <property type="molecule type" value="Genomic_DNA"/>
</dbReference>
<evidence type="ECO:0000256" key="11">
    <source>
        <dbReference type="SAM" id="MobiDB-lite"/>
    </source>
</evidence>
<evidence type="ECO:0000256" key="4">
    <source>
        <dbReference type="ARBA" id="ARBA00022490"/>
    </source>
</evidence>
<keyword evidence="9" id="KW-0967">Endosome</keyword>
<accession>A0A061BH07</accession>
<sequence length="621" mass="65089">MNRFRSLDVTLETLSAQLYPDERILAHADGVGLYDGKDKSPQHDDGRAVLSSHRILFISSSRPHSNSVALDLSLVRQTEYWAGFVFKSSPKITLLLSDAGRGEQAGSGSNGENSGSTARPGTGGSATATGAKENDRLALIASAGDRSWVCRVCGMRNVPTVESGLKCTLCGVAMDPHASSSTPVTRLGTPRSASPKRPSTAAATAAPPSFDPAETGSRIACPVCTFLNHHSMATCEMCDSPLFGPASTDHPPPRPASSASDTAPSTSPTPPVPSATFVRLSFRRGGEKAFYAALKTALASKAWDLSSLAAPSRKSLDAARAGTPGGVQVGEQNSSSSGAGIDAIMRGIDLDARDREDSLDEALRDLDSLMARAKNMIALAQSLNAQLAVTSATDPASVSAETAEAASLATSSLQSLGLLSAPVTAQDVADSSRYHAQLAQELATVLQKGQVMDKQGGVIGLDEVWCLWNRARGVALVSPADLRAAARHLPTVSSSSRISLRVFPSGLHILHTSRFSLPAFSSRILELLDLRQALTASLADEPSTSLDRQTREGIGVLEVADAERLSVGLAKEMMELLEMGEATALGGRVGGGAVVRDEQGGEGTRWQRNYISHAVWDGQVL</sequence>
<dbReference type="GO" id="GO:0000814">
    <property type="term" value="C:ESCRT II complex"/>
    <property type="evidence" value="ECO:0007669"/>
    <property type="project" value="UniProtKB-UniRule"/>
</dbReference>
<feature type="compositionally biased region" description="Low complexity" evidence="11">
    <location>
        <begin position="256"/>
        <end position="266"/>
    </location>
</feature>
<feature type="compositionally biased region" description="Low complexity" evidence="11">
    <location>
        <begin position="189"/>
        <end position="208"/>
    </location>
</feature>
<dbReference type="InterPro" id="IPR037855">
    <property type="entry name" value="Vps36"/>
</dbReference>
<evidence type="ECO:0000256" key="1">
    <source>
        <dbReference type="ARBA" id="ARBA00009697"/>
    </source>
</evidence>
<evidence type="ECO:0000313" key="13">
    <source>
        <dbReference type="EMBL" id="CDR48629.1"/>
    </source>
</evidence>
<dbReference type="InterPro" id="IPR001876">
    <property type="entry name" value="Znf_RanBP2"/>
</dbReference>
<dbReference type="Pfam" id="PF11605">
    <property type="entry name" value="Vps36_ESCRT-II"/>
    <property type="match status" value="1"/>
</dbReference>
<dbReference type="InterPro" id="IPR036388">
    <property type="entry name" value="WH-like_DNA-bd_sf"/>
</dbReference>
<dbReference type="InterPro" id="IPR021648">
    <property type="entry name" value="GLUE_dom"/>
</dbReference>
<protein>
    <recommendedName>
        <fullName evidence="2 9">Vacuolar protein-sorting-associated protein 36</fullName>
    </recommendedName>
    <alternativeName>
        <fullName evidence="9">ESCRT-II complex subunit VPS36</fullName>
    </alternativeName>
</protein>
<keyword evidence="5" id="KW-0479">Metal-binding</keyword>
<dbReference type="Gene3D" id="1.10.10.10">
    <property type="entry name" value="Winged helix-like DNA-binding domain superfamily/Winged helix DNA-binding domain"/>
    <property type="match status" value="1"/>
</dbReference>
<dbReference type="SUPFAM" id="SSF50729">
    <property type="entry name" value="PH domain-like"/>
    <property type="match status" value="2"/>
</dbReference>
<evidence type="ECO:0000259" key="12">
    <source>
        <dbReference type="PROSITE" id="PS51495"/>
    </source>
</evidence>
<feature type="region of interest" description="Disordered" evidence="11">
    <location>
        <begin position="317"/>
        <end position="338"/>
    </location>
</feature>
<evidence type="ECO:0000256" key="9">
    <source>
        <dbReference type="RuleBase" id="RU367095"/>
    </source>
</evidence>
<keyword evidence="10" id="KW-0175">Coiled coil</keyword>
<organism evidence="13">
    <name type="scientific">Rhodotorula toruloides</name>
    <name type="common">Yeast</name>
    <name type="synonym">Rhodosporidium toruloides</name>
    <dbReference type="NCBI Taxonomy" id="5286"/>
    <lineage>
        <taxon>Eukaryota</taxon>
        <taxon>Fungi</taxon>
        <taxon>Dikarya</taxon>
        <taxon>Basidiomycota</taxon>
        <taxon>Pucciniomycotina</taxon>
        <taxon>Microbotryomycetes</taxon>
        <taxon>Sporidiobolales</taxon>
        <taxon>Sporidiobolaceae</taxon>
        <taxon>Rhodotorula</taxon>
    </lineage>
</organism>
<dbReference type="GO" id="GO:0043130">
    <property type="term" value="F:ubiquitin binding"/>
    <property type="evidence" value="ECO:0007669"/>
    <property type="project" value="UniProtKB-UniRule"/>
</dbReference>
<feature type="region of interest" description="Disordered" evidence="11">
    <location>
        <begin position="101"/>
        <end position="130"/>
    </location>
</feature>
<keyword evidence="4 9" id="KW-0963">Cytoplasm</keyword>
<keyword evidence="3 9" id="KW-0813">Transport</keyword>
<dbReference type="PROSITE" id="PS51495">
    <property type="entry name" value="GLUE"/>
    <property type="match status" value="1"/>
</dbReference>
<dbReference type="GO" id="GO:0031902">
    <property type="term" value="C:late endosome membrane"/>
    <property type="evidence" value="ECO:0007669"/>
    <property type="project" value="UniProtKB-UniRule"/>
</dbReference>
<evidence type="ECO:0000256" key="10">
    <source>
        <dbReference type="SAM" id="Coils"/>
    </source>
</evidence>
<evidence type="ECO:0000256" key="5">
    <source>
        <dbReference type="ARBA" id="ARBA00022723"/>
    </source>
</evidence>
<name>A0A061BH07_RHOTO</name>
<dbReference type="PANTHER" id="PTHR13128">
    <property type="entry name" value="VACUOLAR PROTEIN-SORTING-ASSOCIATED PROTEIN 36"/>
    <property type="match status" value="1"/>
</dbReference>
<proteinExistence type="inferred from homology"/>
<dbReference type="Pfam" id="PF04157">
    <property type="entry name" value="EAP30"/>
    <property type="match status" value="1"/>
</dbReference>
<evidence type="ECO:0000256" key="6">
    <source>
        <dbReference type="ARBA" id="ARBA00022771"/>
    </source>
</evidence>
<comment type="subcellular location">
    <subcellularLocation>
        <location evidence="9">Cytoplasm</location>
    </subcellularLocation>
    <subcellularLocation>
        <location evidence="9">Endosome</location>
    </subcellularLocation>
</comment>
<dbReference type="Gene3D" id="6.10.140.260">
    <property type="match status" value="1"/>
</dbReference>
<feature type="compositionally biased region" description="Low complexity" evidence="11">
    <location>
        <begin position="110"/>
        <end position="130"/>
    </location>
</feature>
<dbReference type="Gene3D" id="2.30.30.380">
    <property type="entry name" value="Zn-finger domain of Sec23/24"/>
    <property type="match status" value="1"/>
</dbReference>
<comment type="subunit">
    <text evidence="9">Component of the endosomal sorting complex required for transport II (ESCRT-II).</text>
</comment>
<reference evidence="13" key="1">
    <citation type="journal article" date="2014" name="Genome Announc.">
        <title>Draft genome sequence of Rhodosporidium toruloides CECT1137, an oleaginous yeast of biotechnological interest.</title>
        <authorList>
            <person name="Morin N."/>
            <person name="Calcas X."/>
            <person name="Devillers H."/>
            <person name="Durrens P."/>
            <person name="Sherman D.J."/>
            <person name="Nicaud J.-M."/>
            <person name="Neuveglise C."/>
        </authorList>
    </citation>
    <scope>NUCLEOTIDE SEQUENCE</scope>
    <source>
        <strain evidence="13">CECT1137</strain>
    </source>
</reference>
<dbReference type="FunFam" id="1.10.10.10:FF:000416">
    <property type="entry name" value="Vacuolar protein-sorting-associated protein 36"/>
    <property type="match status" value="1"/>
</dbReference>
<keyword evidence="6" id="KW-0863">Zinc-finger</keyword>
<feature type="coiled-coil region" evidence="10">
    <location>
        <begin position="359"/>
        <end position="386"/>
    </location>
</feature>